<dbReference type="GO" id="GO:0016746">
    <property type="term" value="F:acyltransferase activity"/>
    <property type="evidence" value="ECO:0007669"/>
    <property type="project" value="UniProtKB-KW"/>
</dbReference>
<dbReference type="Proteomes" id="UP001596233">
    <property type="component" value="Unassembled WGS sequence"/>
</dbReference>
<name>A0ABW1V8P9_9BACL</name>
<evidence type="ECO:0000259" key="1">
    <source>
        <dbReference type="SMART" id="SM00563"/>
    </source>
</evidence>
<dbReference type="EMBL" id="JBHSTE010000004">
    <property type="protein sequence ID" value="MFC6333791.1"/>
    <property type="molecule type" value="Genomic_DNA"/>
</dbReference>
<dbReference type="CDD" id="cd07989">
    <property type="entry name" value="LPLAT_AGPAT-like"/>
    <property type="match status" value="1"/>
</dbReference>
<proteinExistence type="predicted"/>
<protein>
    <submittedName>
        <fullName evidence="2">Lysophospholipid acyltransferase family protein</fullName>
    </submittedName>
</protein>
<keyword evidence="2" id="KW-0012">Acyltransferase</keyword>
<dbReference type="SUPFAM" id="SSF69593">
    <property type="entry name" value="Glycerol-3-phosphate (1)-acyltransferase"/>
    <property type="match status" value="1"/>
</dbReference>
<keyword evidence="2" id="KW-0808">Transferase</keyword>
<feature type="domain" description="Phospholipid/glycerol acyltransferase" evidence="1">
    <location>
        <begin position="43"/>
        <end position="153"/>
    </location>
</feature>
<organism evidence="2 3">
    <name type="scientific">Paenibacillus septentrionalis</name>
    <dbReference type="NCBI Taxonomy" id="429342"/>
    <lineage>
        <taxon>Bacteria</taxon>
        <taxon>Bacillati</taxon>
        <taxon>Bacillota</taxon>
        <taxon>Bacilli</taxon>
        <taxon>Bacillales</taxon>
        <taxon>Paenibacillaceae</taxon>
        <taxon>Paenibacillus</taxon>
    </lineage>
</organism>
<reference evidence="3" key="1">
    <citation type="journal article" date="2019" name="Int. J. Syst. Evol. Microbiol.">
        <title>The Global Catalogue of Microorganisms (GCM) 10K type strain sequencing project: providing services to taxonomists for standard genome sequencing and annotation.</title>
        <authorList>
            <consortium name="The Broad Institute Genomics Platform"/>
            <consortium name="The Broad Institute Genome Sequencing Center for Infectious Disease"/>
            <person name="Wu L."/>
            <person name="Ma J."/>
        </authorList>
    </citation>
    <scope>NUCLEOTIDE SEQUENCE [LARGE SCALE GENOMIC DNA]</scope>
    <source>
        <strain evidence="3">PCU 280</strain>
    </source>
</reference>
<dbReference type="Pfam" id="PF01553">
    <property type="entry name" value="Acyltransferase"/>
    <property type="match status" value="1"/>
</dbReference>
<accession>A0ABW1V8P9</accession>
<dbReference type="RefSeq" id="WP_379235624.1">
    <property type="nucleotide sequence ID" value="NZ_JBHSTE010000004.1"/>
</dbReference>
<evidence type="ECO:0000313" key="3">
    <source>
        <dbReference type="Proteomes" id="UP001596233"/>
    </source>
</evidence>
<dbReference type="InterPro" id="IPR002123">
    <property type="entry name" value="Plipid/glycerol_acylTrfase"/>
</dbReference>
<comment type="caution">
    <text evidence="2">The sequence shown here is derived from an EMBL/GenBank/DDBJ whole genome shotgun (WGS) entry which is preliminary data.</text>
</comment>
<sequence>MSIKRKPSWLERMLVLSPIKAYLRRKYRIEVVRNDTLHLKPPYMILSNHTNHWDPLIINSYVKEPICFVAAAPLFKHPLLKKVLNYTGAIPKTKARNDTSTMLEAKNHNRVIGIFPEGNRCWDGQTESIVYATAKLVKLLNIPVVIGMIKGGYLTHPRWADSDRIGKITLSLEKKWDVDDFKDVSIESVHQHITAALAHDEMAWQQKHKLAFQGERLANYLERLLYVCPSCKAIGRMYSEASSFSCKACGYSVIYNEFGFFEPSHKPLYFQYVHEWNIWQLQFTKKNLLEPAVQTAWHKALRTEVKLLVSDEHDNPFMKLSRGYITWHKSYMLYTPSEDSDPISFTIDRIEELNIHMNNKLDFRYDDHMIRMEFFRPRTSVYMWYHILKFSNAHTEG</sequence>
<evidence type="ECO:0000313" key="2">
    <source>
        <dbReference type="EMBL" id="MFC6333791.1"/>
    </source>
</evidence>
<gene>
    <name evidence="2" type="ORF">ACFP56_14275</name>
</gene>
<keyword evidence="3" id="KW-1185">Reference proteome</keyword>
<dbReference type="SMART" id="SM00563">
    <property type="entry name" value="PlsC"/>
    <property type="match status" value="1"/>
</dbReference>